<dbReference type="Pfam" id="PF01549">
    <property type="entry name" value="ShK"/>
    <property type="match status" value="3"/>
</dbReference>
<evidence type="ECO:0000313" key="4">
    <source>
        <dbReference type="Proteomes" id="UP000035682"/>
    </source>
</evidence>
<reference evidence="3" key="1">
    <citation type="submission" date="2014-09" db="EMBL/GenBank/DDBJ databases">
        <authorList>
            <person name="Aslett A.Martin."/>
        </authorList>
    </citation>
    <scope>NUCLEOTIDE SEQUENCE</scope>
    <source>
        <strain evidence="3">ED321 Heterogonic</strain>
    </source>
</reference>
<proteinExistence type="predicted"/>
<keyword evidence="4" id="KW-1185">Reference proteome</keyword>
<evidence type="ECO:0000259" key="2">
    <source>
        <dbReference type="PROSITE" id="PS51670"/>
    </source>
</evidence>
<organism evidence="3">
    <name type="scientific">Strongyloides ratti</name>
    <name type="common">Parasitic roundworm</name>
    <dbReference type="NCBI Taxonomy" id="34506"/>
    <lineage>
        <taxon>Eukaryota</taxon>
        <taxon>Metazoa</taxon>
        <taxon>Ecdysozoa</taxon>
        <taxon>Nematoda</taxon>
        <taxon>Chromadorea</taxon>
        <taxon>Rhabditida</taxon>
        <taxon>Tylenchina</taxon>
        <taxon>Panagrolaimomorpha</taxon>
        <taxon>Strongyloidoidea</taxon>
        <taxon>Strongyloididae</taxon>
        <taxon>Strongyloides</taxon>
    </lineage>
</organism>
<dbReference type="EMBL" id="LN609396">
    <property type="protein sequence ID" value="CEF59299.1"/>
    <property type="molecule type" value="Genomic_DNA"/>
</dbReference>
<name>A0A090KPK9_STRRB</name>
<dbReference type="WBParaSite" id="SRAE_X000105000.1">
    <property type="protein sequence ID" value="SRAE_X000105000.1"/>
    <property type="gene ID" value="WBGene00266613"/>
</dbReference>
<dbReference type="WormBase" id="SRAE_X000105000">
    <property type="protein sequence ID" value="SRP09907"/>
    <property type="gene ID" value="WBGene00266613"/>
</dbReference>
<dbReference type="GeneID" id="36384107"/>
<dbReference type="RefSeq" id="XP_024498510.1">
    <property type="nucleotide sequence ID" value="XM_024649473.1"/>
</dbReference>
<dbReference type="Proteomes" id="UP000035682">
    <property type="component" value="Unplaced"/>
</dbReference>
<feature type="disulfide bond" evidence="1">
    <location>
        <begin position="507"/>
        <end position="541"/>
    </location>
</feature>
<feature type="domain" description="ShKT" evidence="2">
    <location>
        <begin position="507"/>
        <end position="541"/>
    </location>
</feature>
<reference evidence="4" key="2">
    <citation type="submission" date="2014-09" db="EMBL/GenBank/DDBJ databases">
        <authorList>
            <person name="Martin A.A."/>
        </authorList>
    </citation>
    <scope>NUCLEOTIDE SEQUENCE</scope>
    <source>
        <strain evidence="4">ED321</strain>
    </source>
</reference>
<comment type="caution">
    <text evidence="1">Lacks conserved residue(s) required for the propagation of feature annotation.</text>
</comment>
<dbReference type="OrthoDB" id="5920234at2759"/>
<dbReference type="PANTHER" id="PTHR21724:SF109">
    <property type="entry name" value="SHKT DOMAIN-CONTAINING PROTEIN"/>
    <property type="match status" value="1"/>
</dbReference>
<dbReference type="AlphaFoldDB" id="A0A090KPK9"/>
<dbReference type="CTD" id="36384107"/>
<accession>A0A090KPK9</accession>
<protein>
    <submittedName>
        <fullName evidence="3 5">ShKT domain-containing protein</fullName>
    </submittedName>
</protein>
<gene>
    <name evidence="3 5 6" type="ORF">SRAE_X000105000</name>
</gene>
<evidence type="ECO:0000256" key="1">
    <source>
        <dbReference type="PROSITE-ProRule" id="PRU01005"/>
    </source>
</evidence>
<keyword evidence="1" id="KW-1015">Disulfide bond</keyword>
<dbReference type="PROSITE" id="PS51670">
    <property type="entry name" value="SHKT"/>
    <property type="match status" value="3"/>
</dbReference>
<reference evidence="5" key="3">
    <citation type="submission" date="2020-12" db="UniProtKB">
        <authorList>
            <consortium name="WormBaseParasite"/>
        </authorList>
    </citation>
    <scope>IDENTIFICATION</scope>
</reference>
<feature type="domain" description="ShKT" evidence="2">
    <location>
        <begin position="557"/>
        <end position="591"/>
    </location>
</feature>
<dbReference type="InterPro" id="IPR003582">
    <property type="entry name" value="ShKT_dom"/>
</dbReference>
<feature type="disulfide bond" evidence="1">
    <location>
        <begin position="557"/>
        <end position="591"/>
    </location>
</feature>
<feature type="disulfide bond" evidence="1">
    <location>
        <begin position="327"/>
        <end position="361"/>
    </location>
</feature>
<dbReference type="SMART" id="SM00254">
    <property type="entry name" value="ShKT"/>
    <property type="match status" value="3"/>
</dbReference>
<evidence type="ECO:0000313" key="3">
    <source>
        <dbReference type="EMBL" id="CEF59299.1"/>
    </source>
</evidence>
<sequence length="591" mass="67970">MSQSIEKPPSVYSWIEENSYICTFVTMDDQPEITFLSENEGTECSSCPEVPVHLVPRQACATIKRPKDDVVHISCQPLPELCVVEFRNRYSEFFQRVEKIFEKHLLLKNLDNQNKSLLPAQTLLNNTLKKTTLPTISTLIRTTKAPSVFNFKIINNNNDDRLEMLSSKNLLKDQLMKSNIKQKLIDDLRKERQNETINFMENRQNIETSTIITSTIFTSTTTTTNHQELIIPPLINKQFDEESLDKKNFTFNEKNIIITNISLPSKNESNELNIQHLKKNKRITNSTITILRNNQPHFLNNLNKTNKFIQNNIFNDTLLYKKDNDVCEDKSKICCFWALTGECTTNPFWMRTNCPQACGTCGCKLRDADKCISTGIKCQLLTTTTAKTTTNEITLPTIPSTTKITIIQELIKKNITNFENDKMADVKKLNRKLIKNNNNFSSDFSKNMFLNNKNVKQIINTGITFPDRTTKLTTIKTTIPTTILTTTLMTSTTSKQKKLQSTSEIPCKDHHNNCKFWSLLGECIKNPFWMKTQCEKSCNTCGIELDKIFAPTPHPGCYNHHKLCQFWAFNGECEKNPNWMLIKCKLSCRVC</sequence>
<evidence type="ECO:0000313" key="5">
    <source>
        <dbReference type="WBParaSite" id="SRAE_X000105000.1"/>
    </source>
</evidence>
<dbReference type="PANTHER" id="PTHR21724">
    <property type="entry name" value="SHKT DOMAIN-CONTAINING PROTEIN"/>
    <property type="match status" value="1"/>
</dbReference>
<feature type="domain" description="ShKT" evidence="2">
    <location>
        <begin position="327"/>
        <end position="361"/>
    </location>
</feature>
<evidence type="ECO:0000313" key="6">
    <source>
        <dbReference type="WormBase" id="SRAE_X000105000"/>
    </source>
</evidence>